<reference evidence="2" key="2">
    <citation type="submission" date="2018-05" db="EMBL/GenBank/DDBJ databases">
        <title>OmerRS3 (Oryza meridionalis Reference Sequence Version 3).</title>
        <authorList>
            <person name="Zhang J."/>
            <person name="Kudrna D."/>
            <person name="Lee S."/>
            <person name="Talag J."/>
            <person name="Welchert J."/>
            <person name="Wing R.A."/>
        </authorList>
    </citation>
    <scope>NUCLEOTIDE SEQUENCE [LARGE SCALE GENOMIC DNA]</scope>
    <source>
        <strain evidence="2">cv. OR44</strain>
    </source>
</reference>
<sequence>MATFSSAILEAEQSETRAKEVGRWRSGVSGGGRARRGGRGGSLQQQSDGGGFHISGIMVEGHELDSDSVHFSGSQIELIPMANVQPIYDDLELDYGLLLAHDIWAGTGICTYRNSGILHGIGEL</sequence>
<dbReference type="HOGENOM" id="CLU_1770967_0_0_1"/>
<organism evidence="2">
    <name type="scientific">Oryza meridionalis</name>
    <dbReference type="NCBI Taxonomy" id="40149"/>
    <lineage>
        <taxon>Eukaryota</taxon>
        <taxon>Viridiplantae</taxon>
        <taxon>Streptophyta</taxon>
        <taxon>Embryophyta</taxon>
        <taxon>Tracheophyta</taxon>
        <taxon>Spermatophyta</taxon>
        <taxon>Magnoliopsida</taxon>
        <taxon>Liliopsida</taxon>
        <taxon>Poales</taxon>
        <taxon>Poaceae</taxon>
        <taxon>BOP clade</taxon>
        <taxon>Oryzoideae</taxon>
        <taxon>Oryzeae</taxon>
        <taxon>Oryzinae</taxon>
        <taxon>Oryza</taxon>
    </lineage>
</organism>
<dbReference type="Proteomes" id="UP000008021">
    <property type="component" value="Chromosome 8"/>
</dbReference>
<protein>
    <submittedName>
        <fullName evidence="2">Uncharacterized protein</fullName>
    </submittedName>
</protein>
<feature type="region of interest" description="Disordered" evidence="1">
    <location>
        <begin position="16"/>
        <end position="53"/>
    </location>
</feature>
<dbReference type="EnsemblPlants" id="OMERI08G13640.1">
    <property type="protein sequence ID" value="OMERI08G13640.1"/>
    <property type="gene ID" value="OMERI08G13640"/>
</dbReference>
<keyword evidence="3" id="KW-1185">Reference proteome</keyword>
<reference evidence="2" key="1">
    <citation type="submission" date="2015-04" db="UniProtKB">
        <authorList>
            <consortium name="EnsemblPlants"/>
        </authorList>
    </citation>
    <scope>IDENTIFICATION</scope>
</reference>
<proteinExistence type="predicted"/>
<evidence type="ECO:0000256" key="1">
    <source>
        <dbReference type="SAM" id="MobiDB-lite"/>
    </source>
</evidence>
<accession>A0A0E0EM41</accession>
<dbReference type="AlphaFoldDB" id="A0A0E0EM41"/>
<name>A0A0E0EM41_9ORYZ</name>
<evidence type="ECO:0000313" key="3">
    <source>
        <dbReference type="Proteomes" id="UP000008021"/>
    </source>
</evidence>
<evidence type="ECO:0000313" key="2">
    <source>
        <dbReference type="EnsemblPlants" id="OMERI08G13640.1"/>
    </source>
</evidence>
<dbReference type="Gramene" id="OMERI08G13640.1">
    <property type="protein sequence ID" value="OMERI08G13640.1"/>
    <property type="gene ID" value="OMERI08G13640"/>
</dbReference>